<accession>H2C5K9</accession>
<dbReference type="AlphaFoldDB" id="H2C5K9"/>
<evidence type="ECO:0000256" key="1">
    <source>
        <dbReference type="SAM" id="Phobius"/>
    </source>
</evidence>
<keyword evidence="1" id="KW-0812">Transmembrane</keyword>
<dbReference type="OrthoDB" id="34700at2157"/>
<organism evidence="2 3">
    <name type="scientific">Metallosphaera yellowstonensis MK1</name>
    <dbReference type="NCBI Taxonomy" id="671065"/>
    <lineage>
        <taxon>Archaea</taxon>
        <taxon>Thermoproteota</taxon>
        <taxon>Thermoprotei</taxon>
        <taxon>Sulfolobales</taxon>
        <taxon>Sulfolobaceae</taxon>
        <taxon>Metallosphaera</taxon>
    </lineage>
</organism>
<dbReference type="EMBL" id="JH597768">
    <property type="protein sequence ID" value="EHP69086.1"/>
    <property type="molecule type" value="Genomic_DNA"/>
</dbReference>
<keyword evidence="3" id="KW-1185">Reference proteome</keyword>
<feature type="transmembrane region" description="Helical" evidence="1">
    <location>
        <begin position="12"/>
        <end position="33"/>
    </location>
</feature>
<gene>
    <name evidence="2" type="ORF">MetMK1DRAFT_00018320</name>
</gene>
<dbReference type="HOGENOM" id="CLU_1648346_0_0_2"/>
<dbReference type="RefSeq" id="WP_009072749.1">
    <property type="nucleotide sequence ID" value="NZ_JH597768.1"/>
</dbReference>
<dbReference type="STRING" id="671065.MetMK1DRAFT_00018320"/>
<name>H2C5K9_9CREN</name>
<dbReference type="eggNOG" id="arCOG05987">
    <property type="taxonomic scope" value="Archaea"/>
</dbReference>
<proteinExistence type="predicted"/>
<keyword evidence="2" id="KW-0966">Cell projection</keyword>
<sequence>MFKARRGLSSVMGSLFLIVVVFVAWAALFRYGLSYVQSTQGLPEVSLSSKVVSLNGGGVYMVEIDVRSGGYYPFVIQKVNVVVGGNTYSSPQTLYTSFNQNPTTVNLPLSLRPGQTYTLYFFTSNLNIPQGTVPIVQVIGTYGPGGNLVEYQSSAEVLYG</sequence>
<keyword evidence="1" id="KW-1133">Transmembrane helix</keyword>
<keyword evidence="2" id="KW-0282">Flagellum</keyword>
<keyword evidence="2" id="KW-0969">Cilium</keyword>
<evidence type="ECO:0000313" key="3">
    <source>
        <dbReference type="Proteomes" id="UP000003980"/>
    </source>
</evidence>
<evidence type="ECO:0000313" key="2">
    <source>
        <dbReference type="EMBL" id="EHP69086.1"/>
    </source>
</evidence>
<reference evidence="2 3" key="1">
    <citation type="submission" date="2012-01" db="EMBL/GenBank/DDBJ databases">
        <title>Improved High-Quality Draft sequence of Metallosphaera yellowstonensis MK1.</title>
        <authorList>
            <consortium name="US DOE Joint Genome Institute"/>
            <person name="Lucas S."/>
            <person name="Han J."/>
            <person name="Cheng J.-F."/>
            <person name="Goodwin L."/>
            <person name="Pitluck S."/>
            <person name="Peters L."/>
            <person name="Teshima H."/>
            <person name="Detter J.C."/>
            <person name="Han C."/>
            <person name="Tapia R."/>
            <person name="Land M."/>
            <person name="Hauser L."/>
            <person name="Kyrpides N."/>
            <person name="Kozubal M."/>
            <person name="Macur R.E."/>
            <person name="Jay Z."/>
            <person name="Inskeep W."/>
            <person name="Woyke T."/>
        </authorList>
    </citation>
    <scope>NUCLEOTIDE SEQUENCE [LARGE SCALE GENOMIC DNA]</scope>
    <source>
        <strain evidence="2 3">MK1</strain>
    </source>
</reference>
<dbReference type="Proteomes" id="UP000003980">
    <property type="component" value="Unassembled WGS sequence"/>
</dbReference>
<protein>
    <submittedName>
        <fullName evidence="2">Archaeal flagellin-like protein</fullName>
    </submittedName>
</protein>
<keyword evidence="1" id="KW-0472">Membrane</keyword>